<evidence type="ECO:0000256" key="9">
    <source>
        <dbReference type="SAM" id="Phobius"/>
    </source>
</evidence>
<feature type="transmembrane region" description="Helical" evidence="9">
    <location>
        <begin position="68"/>
        <end position="87"/>
    </location>
</feature>
<keyword evidence="11" id="KW-1185">Reference proteome</keyword>
<comment type="similarity">
    <text evidence="2">Belongs to the aromatic acid exporter (TC 2.A.85) family.</text>
</comment>
<evidence type="ECO:0000313" key="10">
    <source>
        <dbReference type="EMBL" id="KAF3431826.1"/>
    </source>
</evidence>
<sequence>MESLGNYNFAEKSKEKLLNSGSFNGDGDDDELEGNKYLCFTSMINFWKYLVDFGGKAWEMGRSDPRKFIFGVKMGLALAVVSLLMFWKKSYHDVDQYSIWAILTVIVMFEFSIGATFIKGFNRGLGTLFAGILACCFSQLAFWAGHQWEGPVIISSIFIIGFLASYLKLYPTMKPYEYGFRVFILTYCILMAAGNRTGKYTEAVVTRLVLIGVGAAVCLAINICICPIWSGEDLHNLVVKNFKGVANSLEGCVNGYLNCVEYKKIPSRILTYEAAEDQMYKGYRTVVESKTQEQNLLDFAIWEPPHGPYRMFKYPWKSYVEVSGALRHCAFLVMALHGCILSEIQAPAERRQVFQNELQRVGAEGAKVLRQLGNKVEKMEKLGHGDVLKDVHEAAEQLQKKIDQRSYLLVNSESWEINTRHMQFKEPENILDSNENENMQLGYKSLSETVLDMRSTPSAATSDQSAENLFTKHASWPFRVSFNGANEYKFKTYESASALSLATFASLLIEFVARLQNVVGSFEELSEKAEFREPILNALPTKTRSGFWPRLICCLRFKR</sequence>
<feature type="transmembrane region" description="Helical" evidence="9">
    <location>
        <begin position="125"/>
        <end position="144"/>
    </location>
</feature>
<dbReference type="GO" id="GO:0015743">
    <property type="term" value="P:malate transport"/>
    <property type="evidence" value="ECO:0007669"/>
    <property type="project" value="InterPro"/>
</dbReference>
<feature type="transmembrane region" description="Helical" evidence="9">
    <location>
        <begin position="150"/>
        <end position="167"/>
    </location>
</feature>
<feature type="transmembrane region" description="Helical" evidence="9">
    <location>
        <begin position="179"/>
        <end position="196"/>
    </location>
</feature>
<reference evidence="10" key="1">
    <citation type="submission" date="2020-03" db="EMBL/GenBank/DDBJ databases">
        <title>A high-quality chromosome-level genome assembly of a woody plant with both climbing and erect habits, Rhamnella rubrinervis.</title>
        <authorList>
            <person name="Lu Z."/>
            <person name="Yang Y."/>
            <person name="Zhu X."/>
            <person name="Sun Y."/>
        </authorList>
    </citation>
    <scope>NUCLEOTIDE SEQUENCE</scope>
    <source>
        <strain evidence="10">BYM</strain>
        <tissue evidence="10">Leaf</tissue>
    </source>
</reference>
<feature type="transmembrane region" description="Helical" evidence="9">
    <location>
        <begin position="208"/>
        <end position="230"/>
    </location>
</feature>
<proteinExistence type="inferred from homology"/>
<dbReference type="GO" id="GO:0034220">
    <property type="term" value="P:monoatomic ion transmembrane transport"/>
    <property type="evidence" value="ECO:0007669"/>
    <property type="project" value="UniProtKB-KW"/>
</dbReference>
<dbReference type="EMBL" id="VOIH02000012">
    <property type="protein sequence ID" value="KAF3431826.1"/>
    <property type="molecule type" value="Genomic_DNA"/>
</dbReference>
<evidence type="ECO:0000256" key="1">
    <source>
        <dbReference type="ARBA" id="ARBA00004141"/>
    </source>
</evidence>
<evidence type="ECO:0008006" key="12">
    <source>
        <dbReference type="Google" id="ProtNLM"/>
    </source>
</evidence>
<organism evidence="10 11">
    <name type="scientific">Rhamnella rubrinervis</name>
    <dbReference type="NCBI Taxonomy" id="2594499"/>
    <lineage>
        <taxon>Eukaryota</taxon>
        <taxon>Viridiplantae</taxon>
        <taxon>Streptophyta</taxon>
        <taxon>Embryophyta</taxon>
        <taxon>Tracheophyta</taxon>
        <taxon>Spermatophyta</taxon>
        <taxon>Magnoliopsida</taxon>
        <taxon>eudicotyledons</taxon>
        <taxon>Gunneridae</taxon>
        <taxon>Pentapetalae</taxon>
        <taxon>rosids</taxon>
        <taxon>fabids</taxon>
        <taxon>Rosales</taxon>
        <taxon>Rhamnaceae</taxon>
        <taxon>rhamnoid group</taxon>
        <taxon>Rhamneae</taxon>
        <taxon>Rhamnella</taxon>
    </lineage>
</organism>
<evidence type="ECO:0000313" key="11">
    <source>
        <dbReference type="Proteomes" id="UP000796880"/>
    </source>
</evidence>
<keyword evidence="5 9" id="KW-1133">Transmembrane helix</keyword>
<dbReference type="GO" id="GO:0016020">
    <property type="term" value="C:membrane"/>
    <property type="evidence" value="ECO:0007669"/>
    <property type="project" value="UniProtKB-SubCell"/>
</dbReference>
<keyword evidence="7 9" id="KW-0472">Membrane</keyword>
<dbReference type="Pfam" id="PF11744">
    <property type="entry name" value="ALMT"/>
    <property type="match status" value="1"/>
</dbReference>
<gene>
    <name evidence="10" type="ORF">FNV43_RR26562</name>
</gene>
<keyword evidence="4 9" id="KW-0812">Transmembrane</keyword>
<dbReference type="PANTHER" id="PTHR31086">
    <property type="entry name" value="ALUMINUM-ACTIVATED MALATE TRANSPORTER 10"/>
    <property type="match status" value="1"/>
</dbReference>
<evidence type="ECO:0000256" key="3">
    <source>
        <dbReference type="ARBA" id="ARBA00022448"/>
    </source>
</evidence>
<keyword evidence="8" id="KW-0407">Ion channel</keyword>
<feature type="transmembrane region" description="Helical" evidence="9">
    <location>
        <begin position="99"/>
        <end position="118"/>
    </location>
</feature>
<comment type="subcellular location">
    <subcellularLocation>
        <location evidence="1">Membrane</location>
        <topology evidence="1">Multi-pass membrane protein</topology>
    </subcellularLocation>
</comment>
<dbReference type="OrthoDB" id="68611at2759"/>
<keyword evidence="6" id="KW-0406">Ion transport</keyword>
<evidence type="ECO:0000256" key="2">
    <source>
        <dbReference type="ARBA" id="ARBA00007079"/>
    </source>
</evidence>
<evidence type="ECO:0000256" key="7">
    <source>
        <dbReference type="ARBA" id="ARBA00023136"/>
    </source>
</evidence>
<accession>A0A8K0DJY1</accession>
<protein>
    <recommendedName>
        <fullName evidence="12">Aluminum-activated malate transporter 9</fullName>
    </recommendedName>
</protein>
<comment type="caution">
    <text evidence="10">The sequence shown here is derived from an EMBL/GenBank/DDBJ whole genome shotgun (WGS) entry which is preliminary data.</text>
</comment>
<evidence type="ECO:0000256" key="6">
    <source>
        <dbReference type="ARBA" id="ARBA00023065"/>
    </source>
</evidence>
<evidence type="ECO:0000256" key="8">
    <source>
        <dbReference type="ARBA" id="ARBA00023303"/>
    </source>
</evidence>
<dbReference type="AlphaFoldDB" id="A0A8K0DJY1"/>
<name>A0A8K0DJY1_9ROSA</name>
<dbReference type="InterPro" id="IPR020966">
    <property type="entry name" value="ALMT"/>
</dbReference>
<evidence type="ECO:0000256" key="5">
    <source>
        <dbReference type="ARBA" id="ARBA00022989"/>
    </source>
</evidence>
<keyword evidence="3" id="KW-0813">Transport</keyword>
<evidence type="ECO:0000256" key="4">
    <source>
        <dbReference type="ARBA" id="ARBA00022692"/>
    </source>
</evidence>
<dbReference type="Proteomes" id="UP000796880">
    <property type="component" value="Unassembled WGS sequence"/>
</dbReference>